<evidence type="ECO:0000313" key="2">
    <source>
        <dbReference type="EMBL" id="TEA20870.1"/>
    </source>
</evidence>
<dbReference type="AlphaFoldDB" id="A0A4R8TQH1"/>
<dbReference type="PANTHER" id="PTHR24148:SF82">
    <property type="entry name" value="HETEROKARYON INCOMPATIBILITY DOMAIN-CONTAINING PROTEIN"/>
    <property type="match status" value="1"/>
</dbReference>
<organism evidence="2 3">
    <name type="scientific">Colletotrichum sidae</name>
    <dbReference type="NCBI Taxonomy" id="1347389"/>
    <lineage>
        <taxon>Eukaryota</taxon>
        <taxon>Fungi</taxon>
        <taxon>Dikarya</taxon>
        <taxon>Ascomycota</taxon>
        <taxon>Pezizomycotina</taxon>
        <taxon>Sordariomycetes</taxon>
        <taxon>Hypocreomycetidae</taxon>
        <taxon>Glomerellales</taxon>
        <taxon>Glomerellaceae</taxon>
        <taxon>Colletotrichum</taxon>
        <taxon>Colletotrichum orbiculare species complex</taxon>
    </lineage>
</organism>
<protein>
    <submittedName>
        <fullName evidence="2">Heterokaryon incompatibility protein 6, OR allele</fullName>
    </submittedName>
</protein>
<sequence length="601" mass="66782">MKDTVYRATPLQRNQFRVLHVQPAPSVAYPLVARLSVESFDKDGRPSVAYEALSYTWGDASEKAVVFVDEHEVTVTRSLELALRSLRGRERAVVIWADGICINQQDLVEKSIQVPFMGRLYRKANIVRIWLGEAGAATEAAMGLVNRCAAARTEEEVWQNVVADKRGGVEGVTEMLGRRYWTRVWVFQEVRVASRATVHCGAFSAPWETFVKIDEVLDRQHARRAVGEKTPKVYELYMAFGRIVQFTHNLGQSLGTAAVAVNMTSRFQAGDPRDKLFALIGTCDIGSYLTVDYTMSVRDVYVAFARRLMEKTGRLDLLLGAGWHNPPRSKGELPSWTPDFELRDGGLLAADAYIGMMSFFNATKGTKFRLNTRLGAGAVDGILETEGFLLGSVEESVPLDHGDEGRRKGLAAFDVGRMAGRNPSGKAQMEALCEMMVFDYENVASKKDDKAQLLMGCIRDLDVSRRGALPRRRDGLLDLATLLGPDSKVLSSIVDKYNYLAGTRPEVLEEYRQKFAEAYEMLHGAPSAAFTTGTGYIGRSNRPIRTNDVVAMLFGSTIPVVLRRRDTGYAVVSGCYVSGVMFGELMDARNPRYKVQKFLLV</sequence>
<feature type="domain" description="Heterokaryon incompatibility" evidence="1">
    <location>
        <begin position="50"/>
        <end position="189"/>
    </location>
</feature>
<dbReference type="InterPro" id="IPR052895">
    <property type="entry name" value="HetReg/Transcr_Mod"/>
</dbReference>
<evidence type="ECO:0000313" key="3">
    <source>
        <dbReference type="Proteomes" id="UP000295604"/>
    </source>
</evidence>
<dbReference type="Pfam" id="PF26639">
    <property type="entry name" value="Het-6_barrel"/>
    <property type="match status" value="1"/>
</dbReference>
<dbReference type="PANTHER" id="PTHR24148">
    <property type="entry name" value="ANKYRIN REPEAT DOMAIN-CONTAINING PROTEIN 39 HOMOLOG-RELATED"/>
    <property type="match status" value="1"/>
</dbReference>
<dbReference type="EMBL" id="QAPF01000026">
    <property type="protein sequence ID" value="TEA20870.1"/>
    <property type="molecule type" value="Genomic_DNA"/>
</dbReference>
<accession>A0A4R8TQH1</accession>
<gene>
    <name evidence="2" type="primary">het-6-7</name>
    <name evidence="2" type="ORF">C8034_v008018</name>
</gene>
<evidence type="ECO:0000259" key="1">
    <source>
        <dbReference type="Pfam" id="PF06985"/>
    </source>
</evidence>
<dbReference type="Pfam" id="PF06985">
    <property type="entry name" value="HET"/>
    <property type="match status" value="1"/>
</dbReference>
<reference evidence="2 3" key="1">
    <citation type="submission" date="2018-11" db="EMBL/GenBank/DDBJ databases">
        <title>Genome sequence and assembly of Colletotrichum sidae.</title>
        <authorList>
            <person name="Gan P."/>
            <person name="Shirasu K."/>
        </authorList>
    </citation>
    <scope>NUCLEOTIDE SEQUENCE [LARGE SCALE GENOMIC DNA]</scope>
    <source>
        <strain evidence="2 3">CBS 518.97</strain>
    </source>
</reference>
<name>A0A4R8TQH1_9PEZI</name>
<dbReference type="InterPro" id="IPR010730">
    <property type="entry name" value="HET"/>
</dbReference>
<dbReference type="Proteomes" id="UP000295604">
    <property type="component" value="Unassembled WGS sequence"/>
</dbReference>
<keyword evidence="3" id="KW-1185">Reference proteome</keyword>
<proteinExistence type="predicted"/>
<comment type="caution">
    <text evidence="2">The sequence shown here is derived from an EMBL/GenBank/DDBJ whole genome shotgun (WGS) entry which is preliminary data.</text>
</comment>